<feature type="transmembrane region" description="Helical" evidence="9">
    <location>
        <begin position="223"/>
        <end position="240"/>
    </location>
</feature>
<evidence type="ECO:0000313" key="10">
    <source>
        <dbReference type="EMBL" id="PRP82832.1"/>
    </source>
</evidence>
<dbReference type="STRING" id="1890364.A0A2P6NFY2"/>
<evidence type="ECO:0000256" key="9">
    <source>
        <dbReference type="SAM" id="Phobius"/>
    </source>
</evidence>
<dbReference type="EMBL" id="MDYQ01000094">
    <property type="protein sequence ID" value="PRP82832.1"/>
    <property type="molecule type" value="Genomic_DNA"/>
</dbReference>
<evidence type="ECO:0000256" key="8">
    <source>
        <dbReference type="ARBA" id="ARBA00035585"/>
    </source>
</evidence>
<keyword evidence="4 9" id="KW-0812">Transmembrane</keyword>
<accession>A0A2P6NFY2</accession>
<evidence type="ECO:0000256" key="5">
    <source>
        <dbReference type="ARBA" id="ARBA00022989"/>
    </source>
</evidence>
<feature type="transmembrane region" description="Helical" evidence="9">
    <location>
        <begin position="133"/>
        <end position="160"/>
    </location>
</feature>
<name>A0A2P6NFY2_9EUKA</name>
<sequence length="349" mass="39000">MITVTKPEGEVKRKTIKPIPPWGQIALVSLFSIIGVLTRIGLEQIFLLDKTVTNVPIQRIVHTEQQKSPVYFDFWPNVLGCLLMGFIIKQDFWLKKSIPSVYVGLTTGLCGSITTFSSWSYEATVVVFRQEYTNYFLVLLIGYATCYATFILGTHLALLLEVLRPNFYPQPNSPGSEYQIHTEKMTIHVIHLSAVFLFLGAYITIIVLICVYPNQLGVTQSGVIWSILFAPFGAIVRFYFSQYNGDYKNYPLATYSVNIVGVCIVGALYIVRTAEGLTPTTSALISGISSGFCGCLTTVSSFISETYGMKETTHQYRYVLSTIITAQVILLALFGIYYQAAHVPFIYIP</sequence>
<dbReference type="PANTHER" id="PTHR28259">
    <property type="entry name" value="FLUORIDE EXPORT PROTEIN 1-RELATED"/>
    <property type="match status" value="1"/>
</dbReference>
<protein>
    <submittedName>
        <fullName evidence="10">Uncharacterized protein</fullName>
    </submittedName>
</protein>
<evidence type="ECO:0000256" key="1">
    <source>
        <dbReference type="ARBA" id="ARBA00002598"/>
    </source>
</evidence>
<evidence type="ECO:0000256" key="4">
    <source>
        <dbReference type="ARBA" id="ARBA00022692"/>
    </source>
</evidence>
<comment type="caution">
    <text evidence="10">The sequence shown here is derived from an EMBL/GenBank/DDBJ whole genome shotgun (WGS) entry which is preliminary data.</text>
</comment>
<dbReference type="Proteomes" id="UP000241769">
    <property type="component" value="Unassembled WGS sequence"/>
</dbReference>
<feature type="transmembrane region" description="Helical" evidence="9">
    <location>
        <begin position="21"/>
        <end position="42"/>
    </location>
</feature>
<comment type="function">
    <text evidence="1">Fluoride channel required for the rapid expulsion of cytoplasmic fluoride.</text>
</comment>
<keyword evidence="6 9" id="KW-0472">Membrane</keyword>
<comment type="subcellular location">
    <subcellularLocation>
        <location evidence="2">Cell membrane</location>
        <topology evidence="2">Multi-pass membrane protein</topology>
    </subcellularLocation>
</comment>
<evidence type="ECO:0000256" key="6">
    <source>
        <dbReference type="ARBA" id="ARBA00023136"/>
    </source>
</evidence>
<keyword evidence="3" id="KW-1003">Cell membrane</keyword>
<dbReference type="OrthoDB" id="409792at2759"/>
<evidence type="ECO:0000256" key="7">
    <source>
        <dbReference type="ARBA" id="ARBA00035120"/>
    </source>
</evidence>
<evidence type="ECO:0000256" key="2">
    <source>
        <dbReference type="ARBA" id="ARBA00004651"/>
    </source>
</evidence>
<evidence type="ECO:0000313" key="11">
    <source>
        <dbReference type="Proteomes" id="UP000241769"/>
    </source>
</evidence>
<dbReference type="GO" id="GO:0005886">
    <property type="term" value="C:plasma membrane"/>
    <property type="evidence" value="ECO:0007669"/>
    <property type="project" value="UniProtKB-SubCell"/>
</dbReference>
<dbReference type="GO" id="GO:1903425">
    <property type="term" value="F:fluoride transmembrane transporter activity"/>
    <property type="evidence" value="ECO:0007669"/>
    <property type="project" value="TreeGrafter"/>
</dbReference>
<keyword evidence="11" id="KW-1185">Reference proteome</keyword>
<comment type="similarity">
    <text evidence="7">Belongs to the fluoride channel Fluc/FEX (TC 1.A.43) family.</text>
</comment>
<keyword evidence="5 9" id="KW-1133">Transmembrane helix</keyword>
<evidence type="ECO:0000256" key="3">
    <source>
        <dbReference type="ARBA" id="ARBA00022475"/>
    </source>
</evidence>
<gene>
    <name evidence="10" type="ORF">PROFUN_04695</name>
</gene>
<dbReference type="InterPro" id="IPR003691">
    <property type="entry name" value="FluC"/>
</dbReference>
<proteinExistence type="inferred from homology"/>
<feature type="transmembrane region" description="Helical" evidence="9">
    <location>
        <begin position="70"/>
        <end position="88"/>
    </location>
</feature>
<comment type="catalytic activity">
    <reaction evidence="8">
        <text>fluoride(in) = fluoride(out)</text>
        <dbReference type="Rhea" id="RHEA:76159"/>
        <dbReference type="ChEBI" id="CHEBI:17051"/>
    </reaction>
    <physiologicalReaction direction="left-to-right" evidence="8">
        <dbReference type="Rhea" id="RHEA:76160"/>
    </physiologicalReaction>
</comment>
<dbReference type="PANTHER" id="PTHR28259:SF1">
    <property type="entry name" value="FLUORIDE EXPORT PROTEIN 1-RELATED"/>
    <property type="match status" value="1"/>
</dbReference>
<dbReference type="InParanoid" id="A0A2P6NFY2"/>
<feature type="transmembrane region" description="Helical" evidence="9">
    <location>
        <begin position="283"/>
        <end position="304"/>
    </location>
</feature>
<dbReference type="AlphaFoldDB" id="A0A2P6NFY2"/>
<dbReference type="Pfam" id="PF02537">
    <property type="entry name" value="CRCB"/>
    <property type="match status" value="2"/>
</dbReference>
<reference evidence="10 11" key="1">
    <citation type="journal article" date="2018" name="Genome Biol. Evol.">
        <title>Multiple Roots of Fruiting Body Formation in Amoebozoa.</title>
        <authorList>
            <person name="Hillmann F."/>
            <person name="Forbes G."/>
            <person name="Novohradska S."/>
            <person name="Ferling I."/>
            <person name="Riege K."/>
            <person name="Groth M."/>
            <person name="Westermann M."/>
            <person name="Marz M."/>
            <person name="Spaller T."/>
            <person name="Winckler T."/>
            <person name="Schaap P."/>
            <person name="Glockner G."/>
        </authorList>
    </citation>
    <scope>NUCLEOTIDE SEQUENCE [LARGE SCALE GENOMIC DNA]</scope>
    <source>
        <strain evidence="10 11">Jena</strain>
    </source>
</reference>
<organism evidence="10 11">
    <name type="scientific">Planoprotostelium fungivorum</name>
    <dbReference type="NCBI Taxonomy" id="1890364"/>
    <lineage>
        <taxon>Eukaryota</taxon>
        <taxon>Amoebozoa</taxon>
        <taxon>Evosea</taxon>
        <taxon>Variosea</taxon>
        <taxon>Cavosteliida</taxon>
        <taxon>Cavosteliaceae</taxon>
        <taxon>Planoprotostelium</taxon>
    </lineage>
</organism>
<feature type="transmembrane region" description="Helical" evidence="9">
    <location>
        <begin position="252"/>
        <end position="271"/>
    </location>
</feature>
<feature type="transmembrane region" description="Helical" evidence="9">
    <location>
        <begin position="316"/>
        <end position="340"/>
    </location>
</feature>
<feature type="transmembrane region" description="Helical" evidence="9">
    <location>
        <begin position="189"/>
        <end position="211"/>
    </location>
</feature>
<feature type="transmembrane region" description="Helical" evidence="9">
    <location>
        <begin position="100"/>
        <end position="121"/>
    </location>
</feature>